<dbReference type="Pfam" id="PF06985">
    <property type="entry name" value="HET"/>
    <property type="match status" value="1"/>
</dbReference>
<dbReference type="Proteomes" id="UP000800039">
    <property type="component" value="Unassembled WGS sequence"/>
</dbReference>
<dbReference type="RefSeq" id="XP_040783027.1">
    <property type="nucleotide sequence ID" value="XM_040935335.1"/>
</dbReference>
<organism evidence="3 4">
    <name type="scientific">Cucurbitaria berberidis CBS 394.84</name>
    <dbReference type="NCBI Taxonomy" id="1168544"/>
    <lineage>
        <taxon>Eukaryota</taxon>
        <taxon>Fungi</taxon>
        <taxon>Dikarya</taxon>
        <taxon>Ascomycota</taxon>
        <taxon>Pezizomycotina</taxon>
        <taxon>Dothideomycetes</taxon>
        <taxon>Pleosporomycetidae</taxon>
        <taxon>Pleosporales</taxon>
        <taxon>Pleosporineae</taxon>
        <taxon>Cucurbitariaceae</taxon>
        <taxon>Cucurbitaria</taxon>
    </lineage>
</organism>
<dbReference type="GeneID" id="63852586"/>
<evidence type="ECO:0000259" key="2">
    <source>
        <dbReference type="Pfam" id="PF06985"/>
    </source>
</evidence>
<dbReference type="EMBL" id="ML976620">
    <property type="protein sequence ID" value="KAF1840464.1"/>
    <property type="molecule type" value="Genomic_DNA"/>
</dbReference>
<accession>A0A9P4G7K0</accession>
<proteinExistence type="predicted"/>
<reference evidence="3" key="1">
    <citation type="submission" date="2020-01" db="EMBL/GenBank/DDBJ databases">
        <authorList>
            <consortium name="DOE Joint Genome Institute"/>
            <person name="Haridas S."/>
            <person name="Albert R."/>
            <person name="Binder M."/>
            <person name="Bloem J."/>
            <person name="Labutti K."/>
            <person name="Salamov A."/>
            <person name="Andreopoulos B."/>
            <person name="Baker S.E."/>
            <person name="Barry K."/>
            <person name="Bills G."/>
            <person name="Bluhm B.H."/>
            <person name="Cannon C."/>
            <person name="Castanera R."/>
            <person name="Culley D.E."/>
            <person name="Daum C."/>
            <person name="Ezra D."/>
            <person name="Gonzalez J.B."/>
            <person name="Henrissat B."/>
            <person name="Kuo A."/>
            <person name="Liang C."/>
            <person name="Lipzen A."/>
            <person name="Lutzoni F."/>
            <person name="Magnuson J."/>
            <person name="Mondo S."/>
            <person name="Nolan M."/>
            <person name="Ohm R."/>
            <person name="Pangilinan J."/>
            <person name="Park H.-J."/>
            <person name="Ramirez L."/>
            <person name="Alfaro M."/>
            <person name="Sun H."/>
            <person name="Tritt A."/>
            <person name="Yoshinaga Y."/>
            <person name="Zwiers L.-H."/>
            <person name="Turgeon B.G."/>
            <person name="Goodwin S.B."/>
            <person name="Spatafora J.W."/>
            <person name="Crous P.W."/>
            <person name="Grigoriev I.V."/>
        </authorList>
    </citation>
    <scope>NUCLEOTIDE SEQUENCE</scope>
    <source>
        <strain evidence="3">CBS 394.84</strain>
    </source>
</reference>
<keyword evidence="4" id="KW-1185">Reference proteome</keyword>
<dbReference type="OrthoDB" id="5362512at2759"/>
<dbReference type="AlphaFoldDB" id="A0A9P4G7K0"/>
<gene>
    <name evidence="3" type="ORF">K460DRAFT_381261</name>
</gene>
<feature type="region of interest" description="Disordered" evidence="1">
    <location>
        <begin position="721"/>
        <end position="779"/>
    </location>
</feature>
<feature type="domain" description="Heterokaryon incompatibility" evidence="2">
    <location>
        <begin position="376"/>
        <end position="527"/>
    </location>
</feature>
<evidence type="ECO:0000313" key="3">
    <source>
        <dbReference type="EMBL" id="KAF1840464.1"/>
    </source>
</evidence>
<protein>
    <submittedName>
        <fullName evidence="3">Tol protein</fullName>
    </submittedName>
</protein>
<sequence length="944" mass="107005">MKNFISWNLEREHGDLGLGSSARKPPLSPLGKSLISKTASKSVQIHANEVYDSAGEHIGLAKARLDLIHNMNSLDGIETRRDQLPANIVTIFDFGLKRIEGQPPKQSDIALKAIAAASVHIKGVDIPELRARLQNYGAAETRSGEDILEATRGFLLGTIRDDPQKLAAYHQSFFYYIAERYHQGIHQSWDYHHGSYASLNKSHEWEAEHQTPSKASKEAKKERCLFCSTLHDDIEKLAPKLQSAEYAAAWPVCRWNIRSLAKIRESLETIVVTFRYVPPTSEIDDMGGANAELPTRTFFLFPEEDVQPLPTAQELGVSTNPALNGGHRIRSWVETCDLTHTDCMKRRRATPRSKSGPPEAPVRLVETASSSVQGPYCSLSHCWGEPNFVQLHVENKEKFKKEGVGWHLFPTNFQHAIEIVRALDIGYIWIDSLCIIQNSADDWNYEGSRMHLVYRNSHCNIAIADSPDSSYGAYRTRDPEDVVPVKYQPVTDSPFFGRKSWVAVAKNLWESELLHSDLYSRAWVFQERMLSPRILHFAKSQVFWDCPSLSACETLPAGLPQPMDSAAGPDRHWRGRLQEPEGSQELLAGAIDQSLGSFWKTAVGKYSSCNLTKGKDKLKAFWGIAKLVRDALGTEYGEGLWEENLEDQLAWRVEDCKLTERPNESLDVKFAREIPSWSWASMDGTVVVPDRLSDQLHHKVKDHDGRPLSFDLKGVKRLVRTASKRPGNEAPPMPARGISDSGPELQRRKEQRAKEQLGMSDKEEIHRSSSPEKINRDAEPEYYSKSIRIQGHVGRGRLQWDDTRKKWVLQIDGISDVEVEAFPDIVPVLGDSVAELPYFAVLAAKQVTKPSSFKPNMGPKPLERRGTLPKIDELEDPRDNEDFDYAGHGILMKYTGDDRFRRTGAFRFRNANDGFYKRLQETENWEEISPEMYHPTRGRKFWLD</sequence>
<feature type="compositionally biased region" description="Basic and acidic residues" evidence="1">
    <location>
        <begin position="745"/>
        <end position="779"/>
    </location>
</feature>
<dbReference type="InterPro" id="IPR010730">
    <property type="entry name" value="HET"/>
</dbReference>
<evidence type="ECO:0000313" key="4">
    <source>
        <dbReference type="Proteomes" id="UP000800039"/>
    </source>
</evidence>
<comment type="caution">
    <text evidence="3">The sequence shown here is derived from an EMBL/GenBank/DDBJ whole genome shotgun (WGS) entry which is preliminary data.</text>
</comment>
<name>A0A9P4G7K0_9PLEO</name>
<dbReference type="PANTHER" id="PTHR33112">
    <property type="entry name" value="DOMAIN PROTEIN, PUTATIVE-RELATED"/>
    <property type="match status" value="1"/>
</dbReference>
<evidence type="ECO:0000256" key="1">
    <source>
        <dbReference type="SAM" id="MobiDB-lite"/>
    </source>
</evidence>
<dbReference type="PANTHER" id="PTHR33112:SF10">
    <property type="entry name" value="TOL"/>
    <property type="match status" value="1"/>
</dbReference>